<feature type="transmembrane region" description="Helical" evidence="6">
    <location>
        <begin position="83"/>
        <end position="105"/>
    </location>
</feature>
<name>A0A9X2C264_9BURK</name>
<evidence type="ECO:0000256" key="5">
    <source>
        <dbReference type="ARBA" id="ARBA00023136"/>
    </source>
</evidence>
<dbReference type="GO" id="GO:0009246">
    <property type="term" value="P:enterobacterial common antigen biosynthetic process"/>
    <property type="evidence" value="ECO:0007669"/>
    <property type="project" value="InterPro"/>
</dbReference>
<organism evidence="7 8">
    <name type="scientific">Scleromatobacter humisilvae</name>
    <dbReference type="NCBI Taxonomy" id="2897159"/>
    <lineage>
        <taxon>Bacteria</taxon>
        <taxon>Pseudomonadati</taxon>
        <taxon>Pseudomonadota</taxon>
        <taxon>Betaproteobacteria</taxon>
        <taxon>Burkholderiales</taxon>
        <taxon>Sphaerotilaceae</taxon>
        <taxon>Scleromatobacter</taxon>
    </lineage>
</organism>
<dbReference type="InterPro" id="IPR044550">
    <property type="entry name" value="WzxE"/>
</dbReference>
<feature type="transmembrane region" description="Helical" evidence="6">
    <location>
        <begin position="297"/>
        <end position="314"/>
    </location>
</feature>
<dbReference type="Pfam" id="PF13440">
    <property type="entry name" value="Polysacc_synt_3"/>
    <property type="match status" value="1"/>
</dbReference>
<dbReference type="EMBL" id="JAJLJH010000008">
    <property type="protein sequence ID" value="MCK9688351.1"/>
    <property type="molecule type" value="Genomic_DNA"/>
</dbReference>
<proteinExistence type="predicted"/>
<reference evidence="7" key="1">
    <citation type="submission" date="2021-11" db="EMBL/GenBank/DDBJ databases">
        <title>BS-T2-15 a new species belonging to the Comamonadaceae family isolated from the soil of a French oak forest.</title>
        <authorList>
            <person name="Mieszkin S."/>
            <person name="Alain K."/>
        </authorList>
    </citation>
    <scope>NUCLEOTIDE SEQUENCE</scope>
    <source>
        <strain evidence="7">BS-T2-15</strain>
    </source>
</reference>
<keyword evidence="4 6" id="KW-1133">Transmembrane helix</keyword>
<accession>A0A9X2C264</accession>
<dbReference type="GO" id="GO:0005886">
    <property type="term" value="C:plasma membrane"/>
    <property type="evidence" value="ECO:0007669"/>
    <property type="project" value="UniProtKB-SubCell"/>
</dbReference>
<keyword evidence="5 6" id="KW-0472">Membrane</keyword>
<dbReference type="RefSeq" id="WP_275684393.1">
    <property type="nucleotide sequence ID" value="NZ_JAJLJH010000008.1"/>
</dbReference>
<dbReference type="AlphaFoldDB" id="A0A9X2C264"/>
<evidence type="ECO:0000256" key="4">
    <source>
        <dbReference type="ARBA" id="ARBA00022989"/>
    </source>
</evidence>
<evidence type="ECO:0000256" key="3">
    <source>
        <dbReference type="ARBA" id="ARBA00022692"/>
    </source>
</evidence>
<feature type="transmembrane region" description="Helical" evidence="6">
    <location>
        <begin position="147"/>
        <end position="169"/>
    </location>
</feature>
<evidence type="ECO:0000313" key="7">
    <source>
        <dbReference type="EMBL" id="MCK9688351.1"/>
    </source>
</evidence>
<dbReference type="PANTHER" id="PTHR30250:SF30">
    <property type="entry name" value="LIPID III FLIPPASE"/>
    <property type="match status" value="1"/>
</dbReference>
<keyword evidence="8" id="KW-1185">Reference proteome</keyword>
<feature type="transmembrane region" description="Helical" evidence="6">
    <location>
        <begin position="362"/>
        <end position="381"/>
    </location>
</feature>
<feature type="transmembrane region" description="Helical" evidence="6">
    <location>
        <begin position="257"/>
        <end position="277"/>
    </location>
</feature>
<protein>
    <submittedName>
        <fullName evidence="7">O-antigen translocase</fullName>
    </submittedName>
</protein>
<evidence type="ECO:0000256" key="6">
    <source>
        <dbReference type="SAM" id="Phobius"/>
    </source>
</evidence>
<keyword evidence="2" id="KW-1003">Cell membrane</keyword>
<dbReference type="CDD" id="cd13125">
    <property type="entry name" value="MATE_like_10"/>
    <property type="match status" value="1"/>
</dbReference>
<sequence>MTLVGTTLLNGIAVLARLFTGLALNKVLAVMVGPTGYGVIGQFQSFAGMIVALASAPVTNGVVKYTAEFGGQPERRAAVWRTAATLGLMLSLGLAVLMVCFQRPLAAWSIADADRSYLVVILACALAFMVLNALLLAILNGLKQVRALVVANIAGSVISALTAIGLVTWQGLNGALAALAVSQSVAFVVTLFIFRRQVGASLRSMVGRLDPQLARGLGRFAIMGLTSAIVVPIAQMVMRDHLARTLGWSTAGLWQALWKISETHLLLLTSTLSVYFLPRFAEIQDAGELRRELKRGLAFVIPLVLCTSGLLFFGRNQIVRLMLSDRFLPMLDAFGPQLLGDILKVVSLVPAYTMLSHGQTRVYVVTEILFSAVLAGLTVWFSQTMGLRGAALGYAATYALYGITMWFVLRRLLARLGSKPAPDLAIAAEAAPS</sequence>
<gene>
    <name evidence="7" type="ORF">LPC04_21805</name>
</gene>
<dbReference type="PANTHER" id="PTHR30250">
    <property type="entry name" value="PST FAMILY PREDICTED COLANIC ACID TRANSPORTER"/>
    <property type="match status" value="1"/>
</dbReference>
<feature type="transmembrane region" description="Helical" evidence="6">
    <location>
        <begin position="216"/>
        <end position="237"/>
    </location>
</feature>
<evidence type="ECO:0000256" key="2">
    <source>
        <dbReference type="ARBA" id="ARBA00022475"/>
    </source>
</evidence>
<feature type="transmembrane region" description="Helical" evidence="6">
    <location>
        <begin position="45"/>
        <end position="63"/>
    </location>
</feature>
<evidence type="ECO:0000313" key="8">
    <source>
        <dbReference type="Proteomes" id="UP001139353"/>
    </source>
</evidence>
<comment type="subcellular location">
    <subcellularLocation>
        <location evidence="1">Cell membrane</location>
        <topology evidence="1">Multi-pass membrane protein</topology>
    </subcellularLocation>
</comment>
<feature type="transmembrane region" description="Helical" evidence="6">
    <location>
        <begin position="117"/>
        <end position="140"/>
    </location>
</feature>
<dbReference type="Proteomes" id="UP001139353">
    <property type="component" value="Unassembled WGS sequence"/>
</dbReference>
<dbReference type="InterPro" id="IPR050833">
    <property type="entry name" value="Poly_Biosynth_Transport"/>
</dbReference>
<evidence type="ECO:0000256" key="1">
    <source>
        <dbReference type="ARBA" id="ARBA00004651"/>
    </source>
</evidence>
<feature type="transmembrane region" description="Helical" evidence="6">
    <location>
        <begin position="387"/>
        <end position="409"/>
    </location>
</feature>
<feature type="transmembrane region" description="Helical" evidence="6">
    <location>
        <begin position="175"/>
        <end position="195"/>
    </location>
</feature>
<feature type="transmembrane region" description="Helical" evidence="6">
    <location>
        <begin position="334"/>
        <end position="355"/>
    </location>
</feature>
<comment type="caution">
    <text evidence="7">The sequence shown here is derived from an EMBL/GenBank/DDBJ whole genome shotgun (WGS) entry which is preliminary data.</text>
</comment>
<keyword evidence="3 6" id="KW-0812">Transmembrane</keyword>